<feature type="domain" description="IF rod" evidence="12">
    <location>
        <begin position="75"/>
        <end position="386"/>
    </location>
</feature>
<keyword evidence="7" id="KW-0206">Cytoskeleton</keyword>
<evidence type="ECO:0000256" key="4">
    <source>
        <dbReference type="ARBA" id="ARBA00022553"/>
    </source>
</evidence>
<evidence type="ECO:0000256" key="7">
    <source>
        <dbReference type="ARBA" id="ARBA00023212"/>
    </source>
</evidence>
<evidence type="ECO:0000256" key="3">
    <source>
        <dbReference type="ARBA" id="ARBA00022490"/>
    </source>
</evidence>
<gene>
    <name evidence="13" type="ORF">ACEWY4_011599</name>
</gene>
<feature type="compositionally biased region" description="Basic and acidic residues" evidence="11">
    <location>
        <begin position="619"/>
        <end position="655"/>
    </location>
</feature>
<protein>
    <recommendedName>
        <fullName evidence="12">IF rod domain-containing protein</fullName>
    </recommendedName>
</protein>
<evidence type="ECO:0000256" key="9">
    <source>
        <dbReference type="RuleBase" id="RU000685"/>
    </source>
</evidence>
<dbReference type="PANTHER" id="PTHR23214:SF1">
    <property type="entry name" value="NEUROFILAMENT HEAVY POLYPEPTIDE"/>
    <property type="match status" value="1"/>
</dbReference>
<dbReference type="Gene3D" id="1.20.5.170">
    <property type="match status" value="1"/>
</dbReference>
<keyword evidence="6 10" id="KW-0175">Coiled coil</keyword>
<comment type="similarity">
    <text evidence="9">Belongs to the intermediate filament family.</text>
</comment>
<name>A0ABD1JY97_9TELE</name>
<proteinExistence type="inferred from homology"/>
<sequence length="756" mass="84520">MDVLGVTSRRRLLDSRSTRSSPSASFRSHSGSQRTPTSYKTTTNVLASRAYMPAAVFDSLELTSALNGDHARNNEKEQLHGLNDRFASYIDKVRYLEEQNKLLENEIQELRQTKFAQSQISDAFNQELSELRATLEQLHREKAQIIIDADNIEEDIHRLKTRYEDEARFREKTENAIRELKKEQDHSAVIKLDLEKKVQSLLDEADFLRSNHEEEVSELLAQLQEAQVPVDVREFSKTDITSALREIRAQLDGLSTQNLQQAEEVFQCRYAKLTDAAEQNKDAIKAVRDEIADYRRQLQVKNVELEALRGTRESLERQLGDIEERHSTDLGSYQEMIRQLEGDLKAMKREMSHHLREYQDLLNVKMALDAEIAAYRKLLEGEETRFRAFADSFPSPAFPYRQPMAKAKEEEKEADLSDDLAAVAEELAAEGGAEEEEEEGEKEEEVAASKRAKVSATPPAGEEEEEGGEEEGEAEAEAEGGEEEEGGDKGEEEEEKEGQEDQEGEEEKEGEEEEGEQEGEGEGEGEQEESEVEETELSSPKASKADSEEAEEEKEEGGEEEGGEEEKEEGGEEEKEEGGGEEEEGEAGGEEVKAEAEEEEETKGSKEGSEKGDEEQDEEKEKKSDSEGEKEKKSDSEEKEKKSDSEGEKDKKSDSEGEEKEGETEEETVKGKKAAAEKEAKEEADSKEEEPKQEATPTRTVETITNGDKAAPKPAKKSKAGEEPKEAKSTPKKAAKSPGPASKDTKASTPKASKDK</sequence>
<evidence type="ECO:0000259" key="12">
    <source>
        <dbReference type="PROSITE" id="PS51842"/>
    </source>
</evidence>
<evidence type="ECO:0000256" key="10">
    <source>
        <dbReference type="SAM" id="Coils"/>
    </source>
</evidence>
<dbReference type="Gene3D" id="1.20.5.500">
    <property type="entry name" value="Single helix bin"/>
    <property type="match status" value="1"/>
</dbReference>
<dbReference type="InterPro" id="IPR002957">
    <property type="entry name" value="Keratin_I"/>
</dbReference>
<feature type="compositionally biased region" description="Acidic residues" evidence="11">
    <location>
        <begin position="461"/>
        <end position="536"/>
    </location>
</feature>
<dbReference type="GO" id="GO:0030424">
    <property type="term" value="C:axon"/>
    <property type="evidence" value="ECO:0007669"/>
    <property type="project" value="UniProtKB-SubCell"/>
</dbReference>
<keyword evidence="3" id="KW-0963">Cytoplasm</keyword>
<keyword evidence="5 9" id="KW-0403">Intermediate filament</keyword>
<dbReference type="FunFam" id="1.20.5.170:FF:000002">
    <property type="entry name" value="Type I keratin KA11"/>
    <property type="match status" value="1"/>
</dbReference>
<feature type="compositionally biased region" description="Acidic residues" evidence="11">
    <location>
        <begin position="548"/>
        <end position="589"/>
    </location>
</feature>
<dbReference type="InterPro" id="IPR039008">
    <property type="entry name" value="IF_rod_dom"/>
</dbReference>
<evidence type="ECO:0000256" key="1">
    <source>
        <dbReference type="ARBA" id="ARBA00004245"/>
    </source>
</evidence>
<dbReference type="PROSITE" id="PS00226">
    <property type="entry name" value="IF_ROD_1"/>
    <property type="match status" value="1"/>
</dbReference>
<evidence type="ECO:0000256" key="11">
    <source>
        <dbReference type="SAM" id="MobiDB-lite"/>
    </source>
</evidence>
<dbReference type="Gene3D" id="1.20.5.1160">
    <property type="entry name" value="Vasodilator-stimulated phosphoprotein"/>
    <property type="match status" value="1"/>
</dbReference>
<dbReference type="SUPFAM" id="SSF64593">
    <property type="entry name" value="Intermediate filament protein, coiled coil region"/>
    <property type="match status" value="2"/>
</dbReference>
<keyword evidence="14" id="KW-1185">Reference proteome</keyword>
<dbReference type="Pfam" id="PF00038">
    <property type="entry name" value="Filament"/>
    <property type="match status" value="1"/>
</dbReference>
<dbReference type="Proteomes" id="UP001591681">
    <property type="component" value="Unassembled WGS sequence"/>
</dbReference>
<evidence type="ECO:0000256" key="8">
    <source>
        <dbReference type="ARBA" id="ARBA00023273"/>
    </source>
</evidence>
<organism evidence="13 14">
    <name type="scientific">Coilia grayii</name>
    <name type="common">Gray's grenadier anchovy</name>
    <dbReference type="NCBI Taxonomy" id="363190"/>
    <lineage>
        <taxon>Eukaryota</taxon>
        <taxon>Metazoa</taxon>
        <taxon>Chordata</taxon>
        <taxon>Craniata</taxon>
        <taxon>Vertebrata</taxon>
        <taxon>Euteleostomi</taxon>
        <taxon>Actinopterygii</taxon>
        <taxon>Neopterygii</taxon>
        <taxon>Teleostei</taxon>
        <taxon>Clupei</taxon>
        <taxon>Clupeiformes</taxon>
        <taxon>Clupeoidei</taxon>
        <taxon>Engraulidae</taxon>
        <taxon>Coilinae</taxon>
        <taxon>Coilia</taxon>
    </lineage>
</organism>
<dbReference type="AlphaFoldDB" id="A0ABD1JY97"/>
<feature type="compositionally biased region" description="Polar residues" evidence="11">
    <location>
        <begin position="695"/>
        <end position="706"/>
    </location>
</feature>
<feature type="compositionally biased region" description="Low complexity" evidence="11">
    <location>
        <begin position="18"/>
        <end position="32"/>
    </location>
</feature>
<feature type="compositionally biased region" description="Basic and acidic residues" evidence="11">
    <location>
        <begin position="719"/>
        <end position="729"/>
    </location>
</feature>
<feature type="region of interest" description="Disordered" evidence="11">
    <location>
        <begin position="428"/>
        <end position="756"/>
    </location>
</feature>
<accession>A0ABD1JY97</accession>
<dbReference type="SMART" id="SM01391">
    <property type="entry name" value="Filament"/>
    <property type="match status" value="1"/>
</dbReference>
<comment type="subcellular location">
    <subcellularLocation>
        <location evidence="2">Cell projection</location>
        <location evidence="2">Axon</location>
    </subcellularLocation>
    <subcellularLocation>
        <location evidence="1">Cytoplasm</location>
        <location evidence="1">Cytoskeleton</location>
    </subcellularLocation>
</comment>
<feature type="coiled-coil region" evidence="10">
    <location>
        <begin position="86"/>
        <end position="211"/>
    </location>
</feature>
<dbReference type="FunFam" id="1.20.5.1160:FF:000001">
    <property type="entry name" value="Keratin type II"/>
    <property type="match status" value="1"/>
</dbReference>
<comment type="caution">
    <text evidence="13">The sequence shown here is derived from an EMBL/GenBank/DDBJ whole genome shotgun (WGS) entry which is preliminary data.</text>
</comment>
<feature type="compositionally biased region" description="Basic and acidic residues" evidence="11">
    <location>
        <begin position="667"/>
        <end position="693"/>
    </location>
</feature>
<keyword evidence="4" id="KW-0597">Phosphoprotein</keyword>
<evidence type="ECO:0000313" key="14">
    <source>
        <dbReference type="Proteomes" id="UP001591681"/>
    </source>
</evidence>
<feature type="compositionally biased region" description="Acidic residues" evidence="11">
    <location>
        <begin position="432"/>
        <end position="446"/>
    </location>
</feature>
<evidence type="ECO:0000256" key="5">
    <source>
        <dbReference type="ARBA" id="ARBA00022754"/>
    </source>
</evidence>
<feature type="coiled-coil region" evidence="10">
    <location>
        <begin position="270"/>
        <end position="364"/>
    </location>
</feature>
<dbReference type="EMBL" id="JBHFQA010000010">
    <property type="protein sequence ID" value="KAL2091801.1"/>
    <property type="molecule type" value="Genomic_DNA"/>
</dbReference>
<reference evidence="13 14" key="1">
    <citation type="submission" date="2024-09" db="EMBL/GenBank/DDBJ databases">
        <title>A chromosome-level genome assembly of Gray's grenadier anchovy, Coilia grayii.</title>
        <authorList>
            <person name="Fu Z."/>
        </authorList>
    </citation>
    <scope>NUCLEOTIDE SEQUENCE [LARGE SCALE GENOMIC DNA]</scope>
    <source>
        <strain evidence="13">G4</strain>
        <tissue evidence="13">Muscle</tissue>
    </source>
</reference>
<dbReference type="PRINTS" id="PR01248">
    <property type="entry name" value="TYPE1KERATIN"/>
</dbReference>
<dbReference type="PROSITE" id="PS51842">
    <property type="entry name" value="IF_ROD_2"/>
    <property type="match status" value="1"/>
</dbReference>
<evidence type="ECO:0000313" key="13">
    <source>
        <dbReference type="EMBL" id="KAL2091801.1"/>
    </source>
</evidence>
<evidence type="ECO:0000256" key="2">
    <source>
        <dbReference type="ARBA" id="ARBA00004489"/>
    </source>
</evidence>
<dbReference type="PANTHER" id="PTHR23214">
    <property type="entry name" value="NEUROFILAMENT TRIPLET H PROTEIN"/>
    <property type="match status" value="1"/>
</dbReference>
<feature type="compositionally biased region" description="Polar residues" evidence="11">
    <location>
        <begin position="747"/>
        <end position="756"/>
    </location>
</feature>
<feature type="compositionally biased region" description="Basic and acidic residues" evidence="11">
    <location>
        <begin position="602"/>
        <end position="611"/>
    </location>
</feature>
<feature type="region of interest" description="Disordered" evidence="11">
    <location>
        <begin position="1"/>
        <end position="40"/>
    </location>
</feature>
<dbReference type="InterPro" id="IPR018039">
    <property type="entry name" value="IF_conserved"/>
</dbReference>
<dbReference type="GO" id="GO:0005882">
    <property type="term" value="C:intermediate filament"/>
    <property type="evidence" value="ECO:0007669"/>
    <property type="project" value="UniProtKB-KW"/>
</dbReference>
<evidence type="ECO:0000256" key="6">
    <source>
        <dbReference type="ARBA" id="ARBA00023054"/>
    </source>
</evidence>
<keyword evidence="8" id="KW-0966">Cell projection</keyword>
<feature type="compositionally biased region" description="Acidic residues" evidence="11">
    <location>
        <begin position="656"/>
        <end position="666"/>
    </location>
</feature>